<evidence type="ECO:0000256" key="5">
    <source>
        <dbReference type="ARBA" id="ARBA00023235"/>
    </source>
</evidence>
<protein>
    <recommendedName>
        <fullName evidence="7">DNA 3'-5' helicase</fullName>
        <ecNumber evidence="7">5.6.2.4</ecNumber>
    </recommendedName>
</protein>
<dbReference type="PANTHER" id="PTHR11070">
    <property type="entry name" value="UVRD / RECB / PCRA DNA HELICASE FAMILY MEMBER"/>
    <property type="match status" value="1"/>
</dbReference>
<organism evidence="11 12">
    <name type="scientific">Selenomonas ruminantium subsp. lactilytica (strain NBRC 103574 / TAM6421)</name>
    <dbReference type="NCBI Taxonomy" id="927704"/>
    <lineage>
        <taxon>Bacteria</taxon>
        <taxon>Bacillati</taxon>
        <taxon>Bacillota</taxon>
        <taxon>Negativicutes</taxon>
        <taxon>Selenomonadales</taxon>
        <taxon>Selenomonadaceae</taxon>
        <taxon>Selenomonas</taxon>
    </lineage>
</organism>
<evidence type="ECO:0000256" key="8">
    <source>
        <dbReference type="ARBA" id="ARBA00048988"/>
    </source>
</evidence>
<evidence type="ECO:0000256" key="6">
    <source>
        <dbReference type="ARBA" id="ARBA00034617"/>
    </source>
</evidence>
<dbReference type="Gene3D" id="3.40.50.300">
    <property type="entry name" value="P-loop containing nucleotide triphosphate hydrolases"/>
    <property type="match status" value="2"/>
</dbReference>
<gene>
    <name evidence="11" type="ordered locus">SELR_10700</name>
</gene>
<evidence type="ECO:0000256" key="4">
    <source>
        <dbReference type="ARBA" id="ARBA00022840"/>
    </source>
</evidence>
<evidence type="ECO:0000256" key="1">
    <source>
        <dbReference type="ARBA" id="ARBA00022741"/>
    </source>
</evidence>
<dbReference type="KEGG" id="sri:SELR_10700"/>
<keyword evidence="4 9" id="KW-0067">ATP-binding</keyword>
<dbReference type="Pfam" id="PF13361">
    <property type="entry name" value="UvrD_C"/>
    <property type="match status" value="2"/>
</dbReference>
<comment type="catalytic activity">
    <reaction evidence="6">
        <text>Couples ATP hydrolysis with the unwinding of duplex DNA by translocating in the 3'-5' direction.</text>
        <dbReference type="EC" id="5.6.2.4"/>
    </reaction>
</comment>
<dbReference type="GO" id="GO:0000725">
    <property type="term" value="P:recombinational repair"/>
    <property type="evidence" value="ECO:0007669"/>
    <property type="project" value="TreeGrafter"/>
</dbReference>
<dbReference type="PATRIC" id="fig|927704.6.peg.1100"/>
<feature type="domain" description="UvrD-like helicase ATP-binding" evidence="10">
    <location>
        <begin position="239"/>
        <end position="521"/>
    </location>
</feature>
<evidence type="ECO:0000313" key="11">
    <source>
        <dbReference type="EMBL" id="BAL82778.1"/>
    </source>
</evidence>
<dbReference type="HOGENOM" id="CLU_023846_0_0_9"/>
<dbReference type="PANTHER" id="PTHR11070:SF45">
    <property type="entry name" value="DNA 3'-5' HELICASE"/>
    <property type="match status" value="1"/>
</dbReference>
<dbReference type="Pfam" id="PF00580">
    <property type="entry name" value="UvrD-helicase"/>
    <property type="match status" value="1"/>
</dbReference>
<reference evidence="11 12" key="1">
    <citation type="submission" date="2011-10" db="EMBL/GenBank/DDBJ databases">
        <title>Whole genome sequence of Selenomonas ruminantium subsp. lactilytica TAM6421.</title>
        <authorList>
            <person name="Oguchi A."/>
            <person name="Ankai A."/>
            <person name="Kaneko J."/>
            <person name="Yamada-Narita S."/>
            <person name="Fukui S."/>
            <person name="Takahashi M."/>
            <person name="Onodera T."/>
            <person name="Kojima S."/>
            <person name="Fushimi T."/>
            <person name="Abe N."/>
            <person name="Kamio Y."/>
            <person name="Yamazaki S."/>
            <person name="Fujita N."/>
        </authorList>
    </citation>
    <scope>NUCLEOTIDE SEQUENCE [LARGE SCALE GENOMIC DNA]</scope>
    <source>
        <strain evidence="12">NBRC 103574 / TAM6421</strain>
    </source>
</reference>
<dbReference type="InterPro" id="IPR014017">
    <property type="entry name" value="DNA_helicase_UvrD-like_C"/>
</dbReference>
<evidence type="ECO:0000256" key="2">
    <source>
        <dbReference type="ARBA" id="ARBA00022801"/>
    </source>
</evidence>
<name>I0GPU1_SELRL</name>
<keyword evidence="5" id="KW-0413">Isomerase</keyword>
<keyword evidence="2 9" id="KW-0378">Hydrolase</keyword>
<evidence type="ECO:0000259" key="10">
    <source>
        <dbReference type="PROSITE" id="PS51198"/>
    </source>
</evidence>
<proteinExistence type="predicted"/>
<dbReference type="GO" id="GO:0043138">
    <property type="term" value="F:3'-5' DNA helicase activity"/>
    <property type="evidence" value="ECO:0007669"/>
    <property type="project" value="UniProtKB-EC"/>
</dbReference>
<keyword evidence="1 9" id="KW-0547">Nucleotide-binding</keyword>
<sequence length="712" mass="82164">MFYGHPNIVYPLRVDKLLEDLPSQKMQKKFWETMEQFTKQPGDHGLNFEALHGQNLFSIRIQGKYRVILYRDPKDNNTYMPVYAGNHDESYAWSTFHCVVDPKTSAIVYHVVKKENEATLPQPSGNDIFCNVKDEDMHVLGVPDYVISEVRKFTRLEDFYGMKNEISEALYDILDFLLEGCTVDEVKDMLGITDCAADKDTTILQAAQTAANQQHYKVVTNNAELHEAMEASLEKWRVFLHPTQRKAVERNYNGSARVVGVAGTGKTVVAMHRAKFLATQMQKGEKLLFTTYTKNLAIDIENNLRKICSEEEMSHIEVKNLDGWAASYLGKRKIMMHVSGQEHLDKVWRKAIDKVLRRGENVPFPEPEFYREEWRQVVMALKATSPDEARKEYVLRAKRDGRKYRLDRKKRLEVWAVMDEYRQMTRKEKMFDYDAIRYECRRYVSEEEQPLYKHIIVDEGQDFSMCGYRLLRTLAGKEHPNDIFIVGDAHQRIYDNRPILSHCGIYIKGNSTILRVNYRTTEEIHTRALGLLHGFSFDEMDNNAELSSELLDERTASLTHGNQPVLRKCNDIEQEHGFIIKEVGRLTSGIVDSKDICVVARGKDQLRKLKRSLQKAAVSCYELDANGDDGDGRKQSGIRLATMHRVKGLEFEYMFLIDLNHGLVPLAKRLKDAENEQEALKAEKCLLYVAMTRARKGVYLLSSDVPSPFIVE</sequence>
<comment type="catalytic activity">
    <reaction evidence="8">
        <text>ATP + H2O = ADP + phosphate + H(+)</text>
        <dbReference type="Rhea" id="RHEA:13065"/>
        <dbReference type="ChEBI" id="CHEBI:15377"/>
        <dbReference type="ChEBI" id="CHEBI:15378"/>
        <dbReference type="ChEBI" id="CHEBI:30616"/>
        <dbReference type="ChEBI" id="CHEBI:43474"/>
        <dbReference type="ChEBI" id="CHEBI:456216"/>
        <dbReference type="EC" id="5.6.2.4"/>
    </reaction>
</comment>
<evidence type="ECO:0000256" key="3">
    <source>
        <dbReference type="ARBA" id="ARBA00022806"/>
    </source>
</evidence>
<feature type="binding site" evidence="9">
    <location>
        <begin position="260"/>
        <end position="267"/>
    </location>
    <ligand>
        <name>ATP</name>
        <dbReference type="ChEBI" id="CHEBI:30616"/>
    </ligand>
</feature>
<dbReference type="EMBL" id="AP012292">
    <property type="protein sequence ID" value="BAL82778.1"/>
    <property type="molecule type" value="Genomic_DNA"/>
</dbReference>
<dbReference type="OrthoDB" id="7066673at2"/>
<evidence type="ECO:0000313" key="12">
    <source>
        <dbReference type="Proteomes" id="UP000007887"/>
    </source>
</evidence>
<dbReference type="AlphaFoldDB" id="I0GPU1"/>
<dbReference type="Proteomes" id="UP000007887">
    <property type="component" value="Chromosome"/>
</dbReference>
<accession>I0GPU1</accession>
<dbReference type="EC" id="5.6.2.4" evidence="7"/>
<dbReference type="InterPro" id="IPR014016">
    <property type="entry name" value="UvrD-like_ATP-bd"/>
</dbReference>
<keyword evidence="3 9" id="KW-0347">Helicase</keyword>
<dbReference type="RefSeq" id="WP_014424215.1">
    <property type="nucleotide sequence ID" value="NC_017068.1"/>
</dbReference>
<dbReference type="SUPFAM" id="SSF52540">
    <property type="entry name" value="P-loop containing nucleoside triphosphate hydrolases"/>
    <property type="match status" value="1"/>
</dbReference>
<dbReference type="GO" id="GO:0005524">
    <property type="term" value="F:ATP binding"/>
    <property type="evidence" value="ECO:0007669"/>
    <property type="project" value="UniProtKB-UniRule"/>
</dbReference>
<dbReference type="InterPro" id="IPR000212">
    <property type="entry name" value="DNA_helicase_UvrD/REP"/>
</dbReference>
<dbReference type="GO" id="GO:0016887">
    <property type="term" value="F:ATP hydrolysis activity"/>
    <property type="evidence" value="ECO:0007669"/>
    <property type="project" value="RHEA"/>
</dbReference>
<evidence type="ECO:0000256" key="7">
    <source>
        <dbReference type="ARBA" id="ARBA00034808"/>
    </source>
</evidence>
<dbReference type="PROSITE" id="PS51198">
    <property type="entry name" value="UVRD_HELICASE_ATP_BIND"/>
    <property type="match status" value="1"/>
</dbReference>
<dbReference type="GO" id="GO:0003677">
    <property type="term" value="F:DNA binding"/>
    <property type="evidence" value="ECO:0007669"/>
    <property type="project" value="InterPro"/>
</dbReference>
<evidence type="ECO:0000256" key="9">
    <source>
        <dbReference type="PROSITE-ProRule" id="PRU00560"/>
    </source>
</evidence>
<dbReference type="eggNOG" id="COG0210">
    <property type="taxonomic scope" value="Bacteria"/>
</dbReference>
<dbReference type="InterPro" id="IPR027417">
    <property type="entry name" value="P-loop_NTPase"/>
</dbReference>